<dbReference type="EMBL" id="MFNE01000007">
    <property type="protein sequence ID" value="OGG96934.1"/>
    <property type="molecule type" value="Genomic_DNA"/>
</dbReference>
<gene>
    <name evidence="1" type="ORF">A2527_00200</name>
</gene>
<dbReference type="PANTHER" id="PTHR30087">
    <property type="entry name" value="INNER MEMBRANE PROTEIN"/>
    <property type="match status" value="1"/>
</dbReference>
<evidence type="ECO:0000313" key="2">
    <source>
        <dbReference type="Proteomes" id="UP000178449"/>
    </source>
</evidence>
<dbReference type="AlphaFoldDB" id="A0A1F6GFQ2"/>
<dbReference type="InterPro" id="IPR007553">
    <property type="entry name" value="2-thiour_desulf"/>
</dbReference>
<organism evidence="1 2">
    <name type="scientific">Candidatus Lambdaproteobacteria bacterium RIFOXYD2_FULL_50_16</name>
    <dbReference type="NCBI Taxonomy" id="1817772"/>
    <lineage>
        <taxon>Bacteria</taxon>
        <taxon>Pseudomonadati</taxon>
        <taxon>Pseudomonadota</taxon>
        <taxon>Candidatus Lambdaproteobacteria</taxon>
    </lineage>
</organism>
<evidence type="ECO:0000313" key="1">
    <source>
        <dbReference type="EMBL" id="OGG96934.1"/>
    </source>
</evidence>
<sequence>MNPYPKIKVMWSACLGFSPCRYDGSKLSHPWPALGLWGDLWPFCPEMDAQMGCPRLPVNLVQNGESWELRQVQSETNWSQPILAVADLLIGHLEGVQAILLKSKSPSCALSDAKRYPKGPSGAFELGPGLVAEHLCQANLPVILADENRLADPWGRQTWAAGVFQLARLQSHLGPLENFHKEQRNMLIGLGAEKTCRNALMEDLYPYYFAKAFEQAPGPNQFAQNLGLPLSPLSQMDLYANPLLGPYPLELDAPPIA</sequence>
<reference evidence="1 2" key="1">
    <citation type="journal article" date="2016" name="Nat. Commun.">
        <title>Thousands of microbial genomes shed light on interconnected biogeochemical processes in an aquifer system.</title>
        <authorList>
            <person name="Anantharaman K."/>
            <person name="Brown C.T."/>
            <person name="Hug L.A."/>
            <person name="Sharon I."/>
            <person name="Castelle C.J."/>
            <person name="Probst A.J."/>
            <person name="Thomas B.C."/>
            <person name="Singh A."/>
            <person name="Wilkins M.J."/>
            <person name="Karaoz U."/>
            <person name="Brodie E.L."/>
            <person name="Williams K.H."/>
            <person name="Hubbard S.S."/>
            <person name="Banfield J.F."/>
        </authorList>
    </citation>
    <scope>NUCLEOTIDE SEQUENCE [LARGE SCALE GENOMIC DNA]</scope>
</reference>
<dbReference type="PANTHER" id="PTHR30087:SF0">
    <property type="entry name" value="INNER MEMBRANE PROTEIN"/>
    <property type="match status" value="1"/>
</dbReference>
<comment type="caution">
    <text evidence="1">The sequence shown here is derived from an EMBL/GenBank/DDBJ whole genome shotgun (WGS) entry which is preliminary data.</text>
</comment>
<proteinExistence type="predicted"/>
<dbReference type="Pfam" id="PF04463">
    <property type="entry name" value="2-thiour_desulf"/>
    <property type="match status" value="1"/>
</dbReference>
<name>A0A1F6GFQ2_9PROT</name>
<dbReference type="STRING" id="1817772.A2527_00200"/>
<dbReference type="Proteomes" id="UP000178449">
    <property type="component" value="Unassembled WGS sequence"/>
</dbReference>
<protein>
    <submittedName>
        <fullName evidence="1">Uncharacterized protein</fullName>
    </submittedName>
</protein>
<accession>A0A1F6GFQ2</accession>